<organism evidence="2 3">
    <name type="scientific">Gigaspora margarita</name>
    <dbReference type="NCBI Taxonomy" id="4874"/>
    <lineage>
        <taxon>Eukaryota</taxon>
        <taxon>Fungi</taxon>
        <taxon>Fungi incertae sedis</taxon>
        <taxon>Mucoromycota</taxon>
        <taxon>Glomeromycotina</taxon>
        <taxon>Glomeromycetes</taxon>
        <taxon>Diversisporales</taxon>
        <taxon>Gigasporaceae</taxon>
        <taxon>Gigaspora</taxon>
    </lineage>
</organism>
<evidence type="ECO:0000313" key="2">
    <source>
        <dbReference type="EMBL" id="CAG8459819.1"/>
    </source>
</evidence>
<gene>
    <name evidence="2" type="ORF">GMARGA_LOCUS248</name>
</gene>
<reference evidence="2 3" key="1">
    <citation type="submission" date="2021-06" db="EMBL/GenBank/DDBJ databases">
        <authorList>
            <person name="Kallberg Y."/>
            <person name="Tangrot J."/>
            <person name="Rosling A."/>
        </authorList>
    </citation>
    <scope>NUCLEOTIDE SEQUENCE [LARGE SCALE GENOMIC DNA]</scope>
    <source>
        <strain evidence="2 3">120-4 pot B 10/14</strain>
    </source>
</reference>
<feature type="region of interest" description="Disordered" evidence="1">
    <location>
        <begin position="501"/>
        <end position="523"/>
    </location>
</feature>
<evidence type="ECO:0000313" key="3">
    <source>
        <dbReference type="Proteomes" id="UP000789901"/>
    </source>
</evidence>
<keyword evidence="3" id="KW-1185">Reference proteome</keyword>
<protein>
    <submittedName>
        <fullName evidence="2">35502_t:CDS:1</fullName>
    </submittedName>
</protein>
<sequence>MSILSDNIDQNLVKTFRTLVDQEIRHGLTKKRTDNKVEDIYFIGKDDIFGVKDSKVSEKQDLLYNNCYLKQIYEAVYIAIRNYESNNEFTPKHLVAILCMAIAPFIENNYLSNREYKFKFKLKNTTTEAVYNFKDNSIKNKSDKEVENQYGIDMRKQPSALKIILCAIGASKEYIEMLTSCWNNPKSYNEKNAIDQISAEPTFNIEDKLNKILHLINKSVNGRIINDYLDIPKYLLFASTLVEYAEKLPKKKKPPFNDYEEFKNNDPEKRKAAYGKFKSDATKAINALRAVPNIIDLTIFKLKISNGTLNEEIAKMQATNKIKKFLYTSIEILIWYKYFGPIIAAGNVMGSLDLWSSLKQNAFVETCKLVDENVKLVNDLKKANDNYGWNIANAIKKYAANLNITDLSGHLNNDPICYDAPPDVRRTSFNYTSPKQTPISYSFINLPIENTLLSSPNNLQNKSFFLSNQQIIAETPRSSTPTQSNRTNKQIEPFQISDINHLHRSNNPLPSPNSSNNSLNSPHLTKTEAADVDMFDLFSNASSEEREIQKQKELYASGAEFTEGHTGDEMNQFIHLESHWKFIDETIYKIIQIDYEKAKELFNDSRQGIFNNDDKLKANLPQLKEITKNCSKTINDFLKNDWARKLDPKIFSVTLINSTIDGYDYNTLNSYVNFIKIVDSEEKKIYKPLEDNFYNINREFYISLGLNNEISIIHEKFQEFKQMTLYDRSIGLPNFNQLIQKYSKEALQRFYNNCWDDKKINLSERYQNEIKEIDGTKDNIENESDQFGLFLQIPNIKNVIDNKIKNHAIEIYDGFIKQWNAFIQENYHERFKVQVDQVQNYFTTNDLEDLKANNEVDSFKIAHNIESIIGSVTDIVNTIKLELEA</sequence>
<dbReference type="EMBL" id="CAJVQB010000032">
    <property type="protein sequence ID" value="CAG8459819.1"/>
    <property type="molecule type" value="Genomic_DNA"/>
</dbReference>
<dbReference type="Proteomes" id="UP000789901">
    <property type="component" value="Unassembled WGS sequence"/>
</dbReference>
<proteinExistence type="predicted"/>
<name>A0ABM8VVX6_GIGMA</name>
<feature type="compositionally biased region" description="Low complexity" evidence="1">
    <location>
        <begin position="505"/>
        <end position="522"/>
    </location>
</feature>
<comment type="caution">
    <text evidence="2">The sequence shown here is derived from an EMBL/GenBank/DDBJ whole genome shotgun (WGS) entry which is preliminary data.</text>
</comment>
<accession>A0ABM8VVX6</accession>
<evidence type="ECO:0000256" key="1">
    <source>
        <dbReference type="SAM" id="MobiDB-lite"/>
    </source>
</evidence>